<name>A0A1R1IDS5_9RHOO</name>
<dbReference type="PANTHER" id="PTHR43000">
    <property type="entry name" value="DTDP-D-GLUCOSE 4,6-DEHYDRATASE-RELATED"/>
    <property type="match status" value="1"/>
</dbReference>
<dbReference type="OrthoDB" id="9811743at2"/>
<organism evidence="4 5">
    <name type="scientific">Azonexus hydrophilus</name>
    <dbReference type="NCBI Taxonomy" id="418702"/>
    <lineage>
        <taxon>Bacteria</taxon>
        <taxon>Pseudomonadati</taxon>
        <taxon>Pseudomonadota</taxon>
        <taxon>Betaproteobacteria</taxon>
        <taxon>Rhodocyclales</taxon>
        <taxon>Azonexaceae</taxon>
        <taxon>Azonexus</taxon>
    </lineage>
</organism>
<dbReference type="RefSeq" id="WP_076092390.1">
    <property type="nucleotide sequence ID" value="NZ_MTHD01000001.1"/>
</dbReference>
<gene>
    <name evidence="4" type="ORF">BJN45_04400</name>
</gene>
<evidence type="ECO:0000313" key="5">
    <source>
        <dbReference type="Proteomes" id="UP000187526"/>
    </source>
</evidence>
<evidence type="ECO:0000256" key="2">
    <source>
        <dbReference type="ARBA" id="ARBA00007637"/>
    </source>
</evidence>
<dbReference type="AlphaFoldDB" id="A0A1R1IDS5"/>
<dbReference type="Gene3D" id="3.40.50.720">
    <property type="entry name" value="NAD(P)-binding Rossmann-like Domain"/>
    <property type="match status" value="1"/>
</dbReference>
<dbReference type="SUPFAM" id="SSF51735">
    <property type="entry name" value="NAD(P)-binding Rossmann-fold domains"/>
    <property type="match status" value="1"/>
</dbReference>
<evidence type="ECO:0000256" key="1">
    <source>
        <dbReference type="ARBA" id="ARBA00005125"/>
    </source>
</evidence>
<dbReference type="Proteomes" id="UP000187526">
    <property type="component" value="Unassembled WGS sequence"/>
</dbReference>
<accession>A0A1R1IDS5</accession>
<reference evidence="4 5" key="1">
    <citation type="submission" date="2016-10" db="EMBL/GenBank/DDBJ databases">
        <title>Alkaliphiles isolated from bioreactors.</title>
        <authorList>
            <person name="Salah Z."/>
            <person name="Rout S.P."/>
            <person name="Humphreys P.N."/>
        </authorList>
    </citation>
    <scope>NUCLEOTIDE SEQUENCE [LARGE SCALE GENOMIC DNA]</scope>
    <source>
        <strain evidence="4 5">ZS02</strain>
    </source>
</reference>
<feature type="domain" description="NAD-dependent epimerase/dehydratase" evidence="3">
    <location>
        <begin position="35"/>
        <end position="275"/>
    </location>
</feature>
<protein>
    <recommendedName>
        <fullName evidence="3">NAD-dependent epimerase/dehydratase domain-containing protein</fullName>
    </recommendedName>
</protein>
<comment type="pathway">
    <text evidence="1">Bacterial outer membrane biogenesis; LPS O-antigen biosynthesis.</text>
</comment>
<dbReference type="STRING" id="418702.BJN45_04400"/>
<dbReference type="InterPro" id="IPR036291">
    <property type="entry name" value="NAD(P)-bd_dom_sf"/>
</dbReference>
<dbReference type="InterPro" id="IPR001509">
    <property type="entry name" value="Epimerase_deHydtase"/>
</dbReference>
<dbReference type="EMBL" id="MTHD01000001">
    <property type="protein sequence ID" value="OMG56844.1"/>
    <property type="molecule type" value="Genomic_DNA"/>
</dbReference>
<sequence>MTANPHREALFTHLLQDFDRILTAFPLPELTGQRVFVTGGSGFIGFWLLLACHWLNERGAGIRLTLLSRNPDVFLAKHPEFRARPWLEWVRGDIKSYRWPEGSFDCFIHAAADTSPLSAKSPQLFDDIVVGTHHVIEHAAAASAGRLLLISSGAIYGEQPETLPHMAEDFPGQTLALAPEDYYGRGKRAMESDARDAATNKNIEVVIARCFSFVGFGLPGHLAISQFIADALAHDSLRINGDGRVVRSYLHAADLAVWLLALLGRGQAGQAYNIGSPDPLSLLEVANLVRDTLSPTSRIEVLNRQGNAAPRQRYVPDIRRIEQQLRVNCWTPLENAIHSMAVAQQLEQQAANGTKLNTPKNLP</sequence>
<comment type="caution">
    <text evidence="4">The sequence shown here is derived from an EMBL/GenBank/DDBJ whole genome shotgun (WGS) entry which is preliminary data.</text>
</comment>
<evidence type="ECO:0000259" key="3">
    <source>
        <dbReference type="Pfam" id="PF01370"/>
    </source>
</evidence>
<keyword evidence="5" id="KW-1185">Reference proteome</keyword>
<comment type="similarity">
    <text evidence="2">Belongs to the NAD(P)-dependent epimerase/dehydratase family.</text>
</comment>
<dbReference type="Pfam" id="PF01370">
    <property type="entry name" value="Epimerase"/>
    <property type="match status" value="1"/>
</dbReference>
<proteinExistence type="inferred from homology"/>
<evidence type="ECO:0000313" key="4">
    <source>
        <dbReference type="EMBL" id="OMG56844.1"/>
    </source>
</evidence>